<comment type="catalytic activity">
    <reaction evidence="7">
        <text>L-aspartate + L-glutamine + ATP + H2O = L-asparagine + L-glutamate + AMP + diphosphate + H(+)</text>
        <dbReference type="Rhea" id="RHEA:12228"/>
        <dbReference type="ChEBI" id="CHEBI:15377"/>
        <dbReference type="ChEBI" id="CHEBI:15378"/>
        <dbReference type="ChEBI" id="CHEBI:29985"/>
        <dbReference type="ChEBI" id="CHEBI:29991"/>
        <dbReference type="ChEBI" id="CHEBI:30616"/>
        <dbReference type="ChEBI" id="CHEBI:33019"/>
        <dbReference type="ChEBI" id="CHEBI:58048"/>
        <dbReference type="ChEBI" id="CHEBI:58359"/>
        <dbReference type="ChEBI" id="CHEBI:456215"/>
        <dbReference type="EC" id="6.3.5.4"/>
    </reaction>
</comment>
<evidence type="ECO:0000256" key="6">
    <source>
        <dbReference type="ARBA" id="ARBA00022962"/>
    </source>
</evidence>
<dbReference type="GO" id="GO:0004066">
    <property type="term" value="F:asparagine synthase (glutamine-hydrolyzing) activity"/>
    <property type="evidence" value="ECO:0007669"/>
    <property type="project" value="UniProtKB-EC"/>
</dbReference>
<keyword evidence="12" id="KW-0808">Transferase</keyword>
<dbReference type="PANTHER" id="PTHR43284">
    <property type="entry name" value="ASPARAGINE SYNTHETASE (GLUTAMINE-HYDROLYZING)"/>
    <property type="match status" value="1"/>
</dbReference>
<dbReference type="GO" id="GO:0006529">
    <property type="term" value="P:asparagine biosynthetic process"/>
    <property type="evidence" value="ECO:0007669"/>
    <property type="project" value="UniProtKB-KW"/>
</dbReference>
<accession>A0A5A7N921</accession>
<keyword evidence="5 9" id="KW-0067">ATP-binding</keyword>
<comment type="similarity">
    <text evidence="2">Belongs to the asparagine synthetase family.</text>
</comment>
<dbReference type="EMBL" id="BKCN01000014">
    <property type="protein sequence ID" value="GER04831.1"/>
    <property type="molecule type" value="Genomic_DNA"/>
</dbReference>
<keyword evidence="6 8" id="KW-0315">Glutamine amidotransferase</keyword>
<dbReference type="PANTHER" id="PTHR43284:SF1">
    <property type="entry name" value="ASPARAGINE SYNTHETASE"/>
    <property type="match status" value="1"/>
</dbReference>
<feature type="binding site" evidence="9">
    <location>
        <begin position="363"/>
        <end position="364"/>
    </location>
    <ligand>
        <name>ATP</name>
        <dbReference type="ChEBI" id="CHEBI:30616"/>
    </ligand>
</feature>
<dbReference type="InterPro" id="IPR017539">
    <property type="entry name" value="XrtA_amidotfase"/>
</dbReference>
<dbReference type="InterPro" id="IPR029055">
    <property type="entry name" value="Ntn_hydrolases_N"/>
</dbReference>
<organism evidence="12 13">
    <name type="scientific">Iodidimonas nitroreducens</name>
    <dbReference type="NCBI Taxonomy" id="1236968"/>
    <lineage>
        <taxon>Bacteria</taxon>
        <taxon>Pseudomonadati</taxon>
        <taxon>Pseudomonadota</taxon>
        <taxon>Alphaproteobacteria</taxon>
        <taxon>Iodidimonadales</taxon>
        <taxon>Iodidimonadaceae</taxon>
        <taxon>Iodidimonas</taxon>
    </lineage>
</organism>
<comment type="caution">
    <text evidence="12">The sequence shown here is derived from an EMBL/GenBank/DDBJ whole genome shotgun (WGS) entry which is preliminary data.</text>
</comment>
<dbReference type="GO" id="GO:0005829">
    <property type="term" value="C:cytosol"/>
    <property type="evidence" value="ECO:0007669"/>
    <property type="project" value="TreeGrafter"/>
</dbReference>
<dbReference type="InterPro" id="IPR017932">
    <property type="entry name" value="GATase_2_dom"/>
</dbReference>
<evidence type="ECO:0000256" key="7">
    <source>
        <dbReference type="ARBA" id="ARBA00048741"/>
    </source>
</evidence>
<dbReference type="InterPro" id="IPR001962">
    <property type="entry name" value="Asn_synthase"/>
</dbReference>
<dbReference type="GO" id="GO:0016740">
    <property type="term" value="F:transferase activity"/>
    <property type="evidence" value="ECO:0007669"/>
    <property type="project" value="UniProtKB-KW"/>
</dbReference>
<evidence type="ECO:0000256" key="4">
    <source>
        <dbReference type="ARBA" id="ARBA00022741"/>
    </source>
</evidence>
<dbReference type="CDD" id="cd01991">
    <property type="entry name" value="Asn_synthase_B_C"/>
    <property type="match status" value="1"/>
</dbReference>
<evidence type="ECO:0000259" key="11">
    <source>
        <dbReference type="PROSITE" id="PS51278"/>
    </source>
</evidence>
<evidence type="ECO:0000256" key="8">
    <source>
        <dbReference type="PIRSR" id="PIRSR001589-1"/>
    </source>
</evidence>
<dbReference type="NCBIfam" id="TIGR01536">
    <property type="entry name" value="asn_synth_AEB"/>
    <property type="match status" value="1"/>
</dbReference>
<protein>
    <recommendedName>
        <fullName evidence="3">asparagine synthase (glutamine-hydrolyzing)</fullName>
        <ecNumber evidence="3">6.3.5.4</ecNumber>
    </recommendedName>
</protein>
<keyword evidence="4 9" id="KW-0547">Nucleotide-binding</keyword>
<dbReference type="Gene3D" id="3.40.50.620">
    <property type="entry name" value="HUPs"/>
    <property type="match status" value="1"/>
</dbReference>
<dbReference type="Pfam" id="PF13537">
    <property type="entry name" value="GATase_7"/>
    <property type="match status" value="1"/>
</dbReference>
<keyword evidence="13" id="KW-1185">Reference proteome</keyword>
<dbReference type="Gene3D" id="3.60.20.10">
    <property type="entry name" value="Glutamine Phosphoribosylpyrophosphate, subunit 1, domain 1"/>
    <property type="match status" value="1"/>
</dbReference>
<feature type="site" description="Important for beta-aspartyl-AMP intermediate formation" evidence="10">
    <location>
        <position position="365"/>
    </location>
</feature>
<dbReference type="Pfam" id="PF00733">
    <property type="entry name" value="Asn_synthase"/>
    <property type="match status" value="1"/>
</dbReference>
<dbReference type="InterPro" id="IPR006426">
    <property type="entry name" value="Asn_synth_AEB"/>
</dbReference>
<dbReference type="PROSITE" id="PS51278">
    <property type="entry name" value="GATASE_TYPE_2"/>
    <property type="match status" value="1"/>
</dbReference>
<dbReference type="InterPro" id="IPR014729">
    <property type="entry name" value="Rossmann-like_a/b/a_fold"/>
</dbReference>
<proteinExistence type="inferred from homology"/>
<dbReference type="GO" id="GO:0005524">
    <property type="term" value="F:ATP binding"/>
    <property type="evidence" value="ECO:0007669"/>
    <property type="project" value="UniProtKB-KW"/>
</dbReference>
<dbReference type="SUPFAM" id="SSF56235">
    <property type="entry name" value="N-terminal nucleophile aminohydrolases (Ntn hydrolases)"/>
    <property type="match status" value="1"/>
</dbReference>
<feature type="binding site" evidence="9">
    <location>
        <position position="100"/>
    </location>
    <ligand>
        <name>L-glutamine</name>
        <dbReference type="ChEBI" id="CHEBI:58359"/>
    </ligand>
</feature>
<dbReference type="NCBIfam" id="TIGR03108">
    <property type="entry name" value="eps_aminotran_1"/>
    <property type="match status" value="1"/>
</dbReference>
<dbReference type="EC" id="6.3.5.4" evidence="3"/>
<evidence type="ECO:0000256" key="5">
    <source>
        <dbReference type="ARBA" id="ARBA00022840"/>
    </source>
</evidence>
<dbReference type="SUPFAM" id="SSF52402">
    <property type="entry name" value="Adenine nucleotide alpha hydrolases-like"/>
    <property type="match status" value="1"/>
</dbReference>
<dbReference type="Proteomes" id="UP000324996">
    <property type="component" value="Unassembled WGS sequence"/>
</dbReference>
<keyword evidence="8" id="KW-0061">Asparagine biosynthesis</keyword>
<dbReference type="InterPro" id="IPR051786">
    <property type="entry name" value="ASN_synthetase/amidase"/>
</dbReference>
<evidence type="ECO:0000313" key="13">
    <source>
        <dbReference type="Proteomes" id="UP000324996"/>
    </source>
</evidence>
<dbReference type="CDD" id="cd00712">
    <property type="entry name" value="AsnB"/>
    <property type="match status" value="1"/>
</dbReference>
<keyword evidence="8" id="KW-0028">Amino-acid biosynthesis</keyword>
<dbReference type="AlphaFoldDB" id="A0A5A7N921"/>
<evidence type="ECO:0000256" key="3">
    <source>
        <dbReference type="ARBA" id="ARBA00012737"/>
    </source>
</evidence>
<sequence length="646" mass="72710">MCGIAGIFDSRSERPIDQGLLKRMSDSIAHRGPDDDGFLFRPGVGLAHRRLSIIDLAGGHQPMFNEDGTVSVVYNGEIYNFAALTRELQSLGHHFQTRSDTEVIVHAWEEWGADCVTRFRGMFAFAIHDANQNSLFLARDRLGIKPLYYAQTDDGTLVFASELKALLHYPRLGRDLDAVAVENFFAFGYVPDPRSIYQSVKKLAPGHHLYQQRGRSAAHPQQYWDMTFAEDENTAFADQAEALREKLEEAVRIRMIAEVPLGAFLSGGVDSSAVVAMMAKSQASPVNTCSISFGDKDYDESIYARKVAERYGTAHHERRVDPEDFGLLSILPRIYDEPFADSSALPTYRVCEEARKHVTVALSGDGGDEVFAGYRRYRWHHYEERVRGLLPPGIRQPFFGLTGSLYPKMDWAPKPLRAKSTLQALARSSAEGYFHSISILPDALREELYSDGFKRDLQGYRSLDLIQYHMDRAPTDHHLSKAQYVDMKTYLPGDILTKVDRASMAHSLEVRVPLLDHPFVEWSGTVGASRKLHGREGKYLFKKSLEPLLSNDILYRSKMGFAVPLARWFRGPLKSAVEKAILHGALADSGFFKHSALARIVDQHMSGMRDHSQALWALMMFSGFLEQVHEMPQGDDPHRELAGLSI</sequence>
<comment type="pathway">
    <text evidence="1">Amino-acid biosynthesis; L-asparagine biosynthesis; L-asparagine from L-aspartate (L-Gln route): step 1/1.</text>
</comment>
<evidence type="ECO:0000256" key="9">
    <source>
        <dbReference type="PIRSR" id="PIRSR001589-2"/>
    </source>
</evidence>
<evidence type="ECO:0000256" key="2">
    <source>
        <dbReference type="ARBA" id="ARBA00005752"/>
    </source>
</evidence>
<feature type="active site" description="For GATase activity" evidence="8">
    <location>
        <position position="2"/>
    </location>
</feature>
<gene>
    <name evidence="12" type="ORF">JCM17846_25130</name>
</gene>
<evidence type="ECO:0000256" key="1">
    <source>
        <dbReference type="ARBA" id="ARBA00005187"/>
    </source>
</evidence>
<dbReference type="PIRSF" id="PIRSF001589">
    <property type="entry name" value="Asn_synthetase_glu-h"/>
    <property type="match status" value="1"/>
</dbReference>
<evidence type="ECO:0000256" key="10">
    <source>
        <dbReference type="PIRSR" id="PIRSR001589-3"/>
    </source>
</evidence>
<dbReference type="InterPro" id="IPR033738">
    <property type="entry name" value="AsnB_N"/>
</dbReference>
<evidence type="ECO:0000313" key="12">
    <source>
        <dbReference type="EMBL" id="GER04831.1"/>
    </source>
</evidence>
<name>A0A5A7N921_9PROT</name>
<reference evidence="12 13" key="1">
    <citation type="submission" date="2019-09" db="EMBL/GenBank/DDBJ databases">
        <title>NBRP : Genome information of microbial organism related human and environment.</title>
        <authorList>
            <person name="Hattori M."/>
            <person name="Oshima K."/>
            <person name="Inaba H."/>
            <person name="Suda W."/>
            <person name="Sakamoto M."/>
            <person name="Iino T."/>
            <person name="Kitahara M."/>
            <person name="Oshida Y."/>
            <person name="Iida T."/>
            <person name="Kudo T."/>
            <person name="Itoh T."/>
            <person name="Ohkuma M."/>
        </authorList>
    </citation>
    <scope>NUCLEOTIDE SEQUENCE [LARGE SCALE GENOMIC DNA]</scope>
    <source>
        <strain evidence="12 13">Q-1</strain>
    </source>
</reference>
<dbReference type="RefSeq" id="WP_042082829.1">
    <property type="nucleotide sequence ID" value="NZ_BKCN01000014.1"/>
</dbReference>
<feature type="domain" description="Glutamine amidotransferase type-2" evidence="11">
    <location>
        <begin position="2"/>
        <end position="214"/>
    </location>
</feature>